<sequence>MPPRFPPSSPVAGVSIQGQGSISGDPSFEYIDSKSYHAISPISTGNRKLYPTPFPSSSVGHTDLSSPIRRRKEKTPEHRPINNKSYNEKNLIPLMLDPTDTSRLAIGRKHSVCQFLLPSKRNISRQHAFISYIAKGNQIQLECNGTNSIVIILPSKLKCNLVKPSPSKKIFKIAESHDDTVIEGNSKLKAARSQELSSFVLLKGETVIIPFIEGTIIDFRQAQVVLQLKDITHRGDVDKQDYYLNDEYATETEDELSKLSINSDDFHSKGMMTPEKKLVPVMVDSPRTEKLTVSISKESSPIKFKRPSIDLITTPFTNRLSSHLLEPTTPVKNINFNYRNSIERTPIRRNVPDEDCSIEKLHTFILNSVPISAKNESHANKCSTDKLLEFALKRRTISHSSSLPQDIDRNKNNIIKSDDKSEKVRDEKTTSKEDELSHVPIVEVTTVSFADNIEDITHDDIVHEKTSLFVGTDSKQENFNNEKINLSKKRAIEEDQVSNRIKKSRSVVNFEDVSSDHNTGETATVSEKEVDLDILGSLRSQGIQYQELQYILSNHLAFTNVQQVPLSQLRMTNSKIEELTFDELRTILKDEKSIGVIEREGKDAAGKPLEEEYYYDMENDPDLNRKKLIISLKGGNGRIRSCRKKHKQYFWKRPTKR</sequence>
<dbReference type="GO" id="GO:0006974">
    <property type="term" value="P:DNA damage response"/>
    <property type="evidence" value="ECO:0007669"/>
    <property type="project" value="EnsemblFungi"/>
</dbReference>
<protein>
    <recommendedName>
        <fullName evidence="2">FHA domain-containing protein</fullName>
    </recommendedName>
</protein>
<evidence type="ECO:0000313" key="4">
    <source>
        <dbReference type="Proteomes" id="UP000000689"/>
    </source>
</evidence>
<dbReference type="InterPro" id="IPR000253">
    <property type="entry name" value="FHA_dom"/>
</dbReference>
<organism evidence="3 4">
    <name type="scientific">Naumovozyma dairenensis (strain ATCC 10597 / BCRC 20456 / CBS 421 / NBRC 0211 / NRRL Y-12639)</name>
    <name type="common">Saccharomyces dairenensis</name>
    <dbReference type="NCBI Taxonomy" id="1071378"/>
    <lineage>
        <taxon>Eukaryota</taxon>
        <taxon>Fungi</taxon>
        <taxon>Dikarya</taxon>
        <taxon>Ascomycota</taxon>
        <taxon>Saccharomycotina</taxon>
        <taxon>Saccharomycetes</taxon>
        <taxon>Saccharomycetales</taxon>
        <taxon>Saccharomycetaceae</taxon>
        <taxon>Naumovozyma</taxon>
    </lineage>
</organism>
<dbReference type="EMBL" id="HE580272">
    <property type="protein sequence ID" value="CCD25751.1"/>
    <property type="molecule type" value="Genomic_DNA"/>
</dbReference>
<dbReference type="RefSeq" id="XP_003670994.1">
    <property type="nucleotide sequence ID" value="XM_003670946.1"/>
</dbReference>
<feature type="compositionally biased region" description="Basic and acidic residues" evidence="1">
    <location>
        <begin position="406"/>
        <end position="434"/>
    </location>
</feature>
<reference evidence="3 4" key="1">
    <citation type="journal article" date="2011" name="Proc. Natl. Acad. Sci. U.S.A.">
        <title>Evolutionary erosion of yeast sex chromosomes by mating-type switching accidents.</title>
        <authorList>
            <person name="Gordon J.L."/>
            <person name="Armisen D."/>
            <person name="Proux-Wera E."/>
            <person name="Oheigeartaigh S.S."/>
            <person name="Byrne K.P."/>
            <person name="Wolfe K.H."/>
        </authorList>
    </citation>
    <scope>NUCLEOTIDE SEQUENCE [LARGE SCALE GENOMIC DNA]</scope>
    <source>
        <strain evidence="4">ATCC 10597 / BCRC 20456 / CBS 421 / NBRC 0211 / NRRL Y-12639</strain>
    </source>
</reference>
<dbReference type="CDD" id="cd22699">
    <property type="entry name" value="FHA_PLM2-like"/>
    <property type="match status" value="1"/>
</dbReference>
<feature type="domain" description="FHA" evidence="2">
    <location>
        <begin position="104"/>
        <end position="151"/>
    </location>
</feature>
<evidence type="ECO:0000313" key="3">
    <source>
        <dbReference type="EMBL" id="CCD25751.1"/>
    </source>
</evidence>
<dbReference type="Proteomes" id="UP000000689">
    <property type="component" value="Chromosome 6"/>
</dbReference>
<feature type="compositionally biased region" description="Polar residues" evidence="1">
    <location>
        <begin position="55"/>
        <end position="65"/>
    </location>
</feature>
<dbReference type="PROSITE" id="PS50006">
    <property type="entry name" value="FHA_DOMAIN"/>
    <property type="match status" value="1"/>
</dbReference>
<dbReference type="SUPFAM" id="SSF49879">
    <property type="entry name" value="SMAD/FHA domain"/>
    <property type="match status" value="1"/>
</dbReference>
<dbReference type="STRING" id="1071378.G0WD90"/>
<dbReference type="GO" id="GO:0000785">
    <property type="term" value="C:chromatin"/>
    <property type="evidence" value="ECO:0007669"/>
    <property type="project" value="EnsemblFungi"/>
</dbReference>
<dbReference type="AlphaFoldDB" id="G0WD90"/>
<dbReference type="GeneID" id="11497089"/>
<feature type="compositionally biased region" description="Low complexity" evidence="1">
    <location>
        <begin position="15"/>
        <end position="24"/>
    </location>
</feature>
<dbReference type="eggNOG" id="ENOG502RZJP">
    <property type="taxonomic scope" value="Eukaryota"/>
</dbReference>
<dbReference type="OrthoDB" id="5348546at2759"/>
<feature type="region of interest" description="Disordered" evidence="1">
    <location>
        <begin position="401"/>
        <end position="434"/>
    </location>
</feature>
<feature type="region of interest" description="Disordered" evidence="1">
    <location>
        <begin position="1"/>
        <end position="27"/>
    </location>
</feature>
<gene>
    <name evidence="3" type="primary">NDAI0F04330</name>
    <name evidence="3" type="ordered locus">NDAI_0F04330</name>
</gene>
<dbReference type="InterPro" id="IPR008984">
    <property type="entry name" value="SMAD_FHA_dom_sf"/>
</dbReference>
<name>G0WD90_NAUDC</name>
<dbReference type="GO" id="GO:0003682">
    <property type="term" value="F:chromatin binding"/>
    <property type="evidence" value="ECO:0007669"/>
    <property type="project" value="EnsemblFungi"/>
</dbReference>
<keyword evidence="4" id="KW-1185">Reference proteome</keyword>
<dbReference type="KEGG" id="ndi:NDAI_0F04330"/>
<accession>G0WD90</accession>
<evidence type="ECO:0000259" key="2">
    <source>
        <dbReference type="PROSITE" id="PS50006"/>
    </source>
</evidence>
<proteinExistence type="predicted"/>
<evidence type="ECO:0000256" key="1">
    <source>
        <dbReference type="SAM" id="MobiDB-lite"/>
    </source>
</evidence>
<dbReference type="HOGENOM" id="CLU_027153_0_0_1"/>
<feature type="region of interest" description="Disordered" evidence="1">
    <location>
        <begin position="50"/>
        <end position="86"/>
    </location>
</feature>